<feature type="chain" id="PRO_5005894630" evidence="2">
    <location>
        <begin position="22"/>
        <end position="120"/>
    </location>
</feature>
<evidence type="ECO:0000313" key="4">
    <source>
        <dbReference type="WBParaSite" id="SPAL_0000771200.1"/>
    </source>
</evidence>
<keyword evidence="3" id="KW-1185">Reference proteome</keyword>
<organism evidence="3 4">
    <name type="scientific">Strongyloides papillosus</name>
    <name type="common">Intestinal threadworm</name>
    <dbReference type="NCBI Taxonomy" id="174720"/>
    <lineage>
        <taxon>Eukaryota</taxon>
        <taxon>Metazoa</taxon>
        <taxon>Ecdysozoa</taxon>
        <taxon>Nematoda</taxon>
        <taxon>Chromadorea</taxon>
        <taxon>Rhabditida</taxon>
        <taxon>Tylenchina</taxon>
        <taxon>Panagrolaimomorpha</taxon>
        <taxon>Strongyloidoidea</taxon>
        <taxon>Strongyloididae</taxon>
        <taxon>Strongyloides</taxon>
    </lineage>
</organism>
<feature type="region of interest" description="Disordered" evidence="1">
    <location>
        <begin position="47"/>
        <end position="82"/>
    </location>
</feature>
<dbReference type="AlphaFoldDB" id="A0A0N5BP85"/>
<reference evidence="4" key="1">
    <citation type="submission" date="2017-02" db="UniProtKB">
        <authorList>
            <consortium name="WormBaseParasite"/>
        </authorList>
    </citation>
    <scope>IDENTIFICATION</scope>
</reference>
<feature type="compositionally biased region" description="Basic residues" evidence="1">
    <location>
        <begin position="61"/>
        <end position="78"/>
    </location>
</feature>
<protein>
    <submittedName>
        <fullName evidence="4">BZIP domain-containing protein</fullName>
    </submittedName>
</protein>
<evidence type="ECO:0000256" key="2">
    <source>
        <dbReference type="SAM" id="SignalP"/>
    </source>
</evidence>
<evidence type="ECO:0000256" key="1">
    <source>
        <dbReference type="SAM" id="MobiDB-lite"/>
    </source>
</evidence>
<dbReference type="Proteomes" id="UP000046392">
    <property type="component" value="Unplaced"/>
</dbReference>
<accession>A0A0N5BP85</accession>
<dbReference type="WBParaSite" id="SPAL_0000771200.1">
    <property type="protein sequence ID" value="SPAL_0000771200.1"/>
    <property type="gene ID" value="SPAL_0000771200"/>
</dbReference>
<feature type="signal peptide" evidence="2">
    <location>
        <begin position="1"/>
        <end position="21"/>
    </location>
</feature>
<sequence>MESTKLVFVFILLINLFLAESFESKNNLVSKNIGNLQQPVILNDGEDTNSIVKRQSGSRNGRGRRNRKRRRRQNRKNRNDRILQAITQIQSQLASIATRIESFTTTTTTMAPAVGGRIRK</sequence>
<proteinExistence type="predicted"/>
<evidence type="ECO:0000313" key="3">
    <source>
        <dbReference type="Proteomes" id="UP000046392"/>
    </source>
</evidence>
<keyword evidence="2" id="KW-0732">Signal</keyword>
<name>A0A0N5BP85_STREA</name>